<dbReference type="InterPro" id="IPR001351">
    <property type="entry name" value="Ribosomal_uS3_C"/>
</dbReference>
<dbReference type="Gene3D" id="3.30.300.20">
    <property type="match status" value="1"/>
</dbReference>
<dbReference type="InterPro" id="IPR004044">
    <property type="entry name" value="KH_dom_type_2"/>
</dbReference>
<dbReference type="PANTHER" id="PTHR11760:SF32">
    <property type="entry name" value="SMALL RIBOSOMAL SUBUNIT PROTEIN US3"/>
    <property type="match status" value="1"/>
</dbReference>
<evidence type="ECO:0000313" key="9">
    <source>
        <dbReference type="EMBL" id="AIF06089.1"/>
    </source>
</evidence>
<dbReference type="InterPro" id="IPR009019">
    <property type="entry name" value="KH_sf_prok-type"/>
</dbReference>
<keyword evidence="5 6" id="KW-0687">Ribonucleoprotein</keyword>
<dbReference type="EMBL" id="KF900759">
    <property type="protein sequence ID" value="AIF06089.1"/>
    <property type="molecule type" value="Genomic_DNA"/>
</dbReference>
<comment type="subunit">
    <text evidence="6">Part of the 30S ribosomal subunit.</text>
</comment>
<dbReference type="InterPro" id="IPR027488">
    <property type="entry name" value="Ribosomal_uS3_arc"/>
</dbReference>
<accession>A0A075GQP7</accession>
<dbReference type="InterPro" id="IPR015946">
    <property type="entry name" value="KH_dom-like_a/b"/>
</dbReference>
<dbReference type="InterPro" id="IPR057258">
    <property type="entry name" value="Ribosomal_uS3"/>
</dbReference>
<dbReference type="NCBIfam" id="TIGR01008">
    <property type="entry name" value="uS3_euk_arch"/>
    <property type="match status" value="1"/>
</dbReference>
<dbReference type="FunFam" id="3.30.300.20:FF:000001">
    <property type="entry name" value="30S ribosomal protein S3"/>
    <property type="match status" value="1"/>
</dbReference>
<comment type="function">
    <text evidence="6">Binds the lower part of the 30S subunit head.</text>
</comment>
<dbReference type="Pfam" id="PF00189">
    <property type="entry name" value="Ribosomal_S3_C"/>
    <property type="match status" value="1"/>
</dbReference>
<dbReference type="InterPro" id="IPR005703">
    <property type="entry name" value="Ribosomal_uS3_euk/arc"/>
</dbReference>
<dbReference type="PANTHER" id="PTHR11760">
    <property type="entry name" value="30S/40S RIBOSOMAL PROTEIN S3"/>
    <property type="match status" value="1"/>
</dbReference>
<comment type="similarity">
    <text evidence="1 6">Belongs to the universal ribosomal protein uS3 family.</text>
</comment>
<proteinExistence type="inferred from homology"/>
<dbReference type="GO" id="GO:0003735">
    <property type="term" value="F:structural constituent of ribosome"/>
    <property type="evidence" value="ECO:0007669"/>
    <property type="project" value="UniProtKB-UniRule"/>
</dbReference>
<name>A0A075GQP7_9EURY</name>
<protein>
    <recommendedName>
        <fullName evidence="6">Small ribosomal subunit protein uS3</fullName>
    </recommendedName>
</protein>
<feature type="domain" description="KH type-2" evidence="8">
    <location>
        <begin position="18"/>
        <end position="87"/>
    </location>
</feature>
<reference evidence="9" key="1">
    <citation type="journal article" date="2014" name="Genome Biol. Evol.">
        <title>Pangenome evidence for extensive interdomain horizontal transfer affecting lineage core and shell genes in uncultured planktonic thaumarchaeota and euryarchaeota.</title>
        <authorList>
            <person name="Deschamps P."/>
            <person name="Zivanovic Y."/>
            <person name="Moreira D."/>
            <person name="Rodriguez-Valera F."/>
            <person name="Lopez-Garcia P."/>
        </authorList>
    </citation>
    <scope>NUCLEOTIDE SEQUENCE</scope>
</reference>
<dbReference type="SUPFAM" id="SSF54821">
    <property type="entry name" value="Ribosomal protein S3 C-terminal domain"/>
    <property type="match status" value="1"/>
</dbReference>
<dbReference type="Gene3D" id="3.30.1140.32">
    <property type="entry name" value="Ribosomal protein S3, C-terminal domain"/>
    <property type="match status" value="1"/>
</dbReference>
<dbReference type="HAMAP" id="MF_01309_A">
    <property type="entry name" value="Ribosomal_uS3_A"/>
    <property type="match status" value="1"/>
</dbReference>
<evidence type="ECO:0000256" key="7">
    <source>
        <dbReference type="SAM" id="MobiDB-lite"/>
    </source>
</evidence>
<dbReference type="Pfam" id="PF07650">
    <property type="entry name" value="KH_2"/>
    <property type="match status" value="1"/>
</dbReference>
<dbReference type="GO" id="GO:0006412">
    <property type="term" value="P:translation"/>
    <property type="evidence" value="ECO:0007669"/>
    <property type="project" value="UniProtKB-UniRule"/>
</dbReference>
<evidence type="ECO:0000256" key="4">
    <source>
        <dbReference type="ARBA" id="ARBA00022980"/>
    </source>
</evidence>
<keyword evidence="3 6" id="KW-0694">RNA-binding</keyword>
<organism evidence="9">
    <name type="scientific">uncultured marine group II/III euryarchaeote KM3_18_H05</name>
    <dbReference type="NCBI Taxonomy" id="1457957"/>
    <lineage>
        <taxon>Archaea</taxon>
        <taxon>Methanobacteriati</taxon>
        <taxon>Methanobacteriota</taxon>
        <taxon>environmental samples</taxon>
    </lineage>
</organism>
<evidence type="ECO:0000256" key="6">
    <source>
        <dbReference type="HAMAP-Rule" id="MF_01309"/>
    </source>
</evidence>
<feature type="region of interest" description="Disordered" evidence="7">
    <location>
        <begin position="205"/>
        <end position="290"/>
    </location>
</feature>
<evidence type="ECO:0000256" key="1">
    <source>
        <dbReference type="ARBA" id="ARBA00010761"/>
    </source>
</evidence>
<dbReference type="PROSITE" id="PS50823">
    <property type="entry name" value="KH_TYPE_2"/>
    <property type="match status" value="1"/>
</dbReference>
<evidence type="ECO:0000256" key="5">
    <source>
        <dbReference type="ARBA" id="ARBA00023274"/>
    </source>
</evidence>
<evidence type="ECO:0000256" key="2">
    <source>
        <dbReference type="ARBA" id="ARBA00022730"/>
    </source>
</evidence>
<keyword evidence="4 6" id="KW-0689">Ribosomal protein</keyword>
<dbReference type="CDD" id="cd02411">
    <property type="entry name" value="KH-II_30S_S3_arch"/>
    <property type="match status" value="1"/>
</dbReference>
<feature type="compositionally biased region" description="Basic and acidic residues" evidence="7">
    <location>
        <begin position="231"/>
        <end position="246"/>
    </location>
</feature>
<feature type="compositionally biased region" description="Low complexity" evidence="7">
    <location>
        <begin position="247"/>
        <end position="274"/>
    </location>
</feature>
<evidence type="ECO:0000259" key="8">
    <source>
        <dbReference type="PROSITE" id="PS50823"/>
    </source>
</evidence>
<dbReference type="SUPFAM" id="SSF54814">
    <property type="entry name" value="Prokaryotic type KH domain (KH-domain type II)"/>
    <property type="match status" value="1"/>
</dbReference>
<evidence type="ECO:0000256" key="3">
    <source>
        <dbReference type="ARBA" id="ARBA00022884"/>
    </source>
</evidence>
<feature type="compositionally biased region" description="Basic and acidic residues" evidence="7">
    <location>
        <begin position="275"/>
        <end position="290"/>
    </location>
</feature>
<gene>
    <name evidence="9" type="primary">RP-S3</name>
    <name evidence="6" type="synonym">rps3</name>
    <name evidence="9" type="synonym">rpsC</name>
</gene>
<keyword evidence="2 6" id="KW-0699">rRNA-binding</keyword>
<feature type="compositionally biased region" description="Acidic residues" evidence="7">
    <location>
        <begin position="206"/>
        <end position="224"/>
    </location>
</feature>
<dbReference type="GO" id="GO:0019843">
    <property type="term" value="F:rRNA binding"/>
    <property type="evidence" value="ECO:0007669"/>
    <property type="project" value="UniProtKB-UniRule"/>
</dbReference>
<sequence length="290" mass="31233">MTTIAREMVEERVRRMLVHDFVRKEVARAGFGGLSIQRTPLGTHVRIQAERPGIVIGRKGVDINRLTEELERTFGYENLQVEATEVETWALNPDVMASKVANTLERGWNYRRAGNSMLQRIMGAGARGCQITIAGKLTGLRHRTEKFIEGHIKHCGEPALVLMKVGYAQAKLKPGTIGVKVVIMPPDAKLPAEITVEPVAVAEPPAEAEADADEDAPEAAEGEADATNPAPEKEAKPKADVGKKTAEAPAKADATKAVPEGEGQPEAEAAPAEVTPEKEAPAKETKEDSK</sequence>
<dbReference type="AlphaFoldDB" id="A0A075GQP7"/>
<dbReference type="InterPro" id="IPR036419">
    <property type="entry name" value="Ribosomal_S3_C_sf"/>
</dbReference>
<dbReference type="GO" id="GO:0022627">
    <property type="term" value="C:cytosolic small ribosomal subunit"/>
    <property type="evidence" value="ECO:0007669"/>
    <property type="project" value="UniProtKB-UniRule"/>
</dbReference>
<dbReference type="NCBIfam" id="NF003219">
    <property type="entry name" value="PRK04191.1"/>
    <property type="match status" value="1"/>
</dbReference>